<evidence type="ECO:0000313" key="1">
    <source>
        <dbReference type="EMBL" id="GHI40140.1"/>
    </source>
</evidence>
<sequence length="43" mass="4919">MEEERLQLAHETDRLLHRVYASQARELERDCGGGTEPPPGRSK</sequence>
<organism evidence="1 2">
    <name type="scientific">Streptomyces violascens</name>
    <dbReference type="NCBI Taxonomy" id="67381"/>
    <lineage>
        <taxon>Bacteria</taxon>
        <taxon>Bacillati</taxon>
        <taxon>Actinomycetota</taxon>
        <taxon>Actinomycetes</taxon>
        <taxon>Kitasatosporales</taxon>
        <taxon>Streptomycetaceae</taxon>
        <taxon>Streptomyces</taxon>
    </lineage>
</organism>
<proteinExistence type="predicted"/>
<protein>
    <submittedName>
        <fullName evidence="1">Uncharacterized protein</fullName>
    </submittedName>
</protein>
<dbReference type="Proteomes" id="UP001050808">
    <property type="component" value="Unassembled WGS sequence"/>
</dbReference>
<comment type="caution">
    <text evidence="1">The sequence shown here is derived from an EMBL/GenBank/DDBJ whole genome shotgun (WGS) entry which is preliminary data.</text>
</comment>
<evidence type="ECO:0000313" key="2">
    <source>
        <dbReference type="Proteomes" id="UP001050808"/>
    </source>
</evidence>
<gene>
    <name evidence="1" type="ORF">Sviol_45480</name>
</gene>
<keyword evidence="2" id="KW-1185">Reference proteome</keyword>
<reference evidence="1" key="1">
    <citation type="submission" date="2024-05" db="EMBL/GenBank/DDBJ databases">
        <title>Whole genome shotgun sequence of Streptomyces violascens NBRC 12920.</title>
        <authorList>
            <person name="Komaki H."/>
            <person name="Tamura T."/>
        </authorList>
    </citation>
    <scope>NUCLEOTIDE SEQUENCE</scope>
    <source>
        <strain evidence="1">NBRC 12920</strain>
    </source>
</reference>
<accession>A0ABQ3QSD0</accession>
<name>A0ABQ3QSD0_9ACTN</name>
<dbReference type="EMBL" id="BNDY01000017">
    <property type="protein sequence ID" value="GHI40140.1"/>
    <property type="molecule type" value="Genomic_DNA"/>
</dbReference>